<proteinExistence type="predicted"/>
<dbReference type="EMBL" id="UZAJ01040385">
    <property type="protein sequence ID" value="VDP14612.1"/>
    <property type="molecule type" value="Genomic_DNA"/>
</dbReference>
<gene>
    <name evidence="1" type="ORF">OFLC_LOCUS13771</name>
</gene>
<evidence type="ECO:0000313" key="3">
    <source>
        <dbReference type="WBParaSite" id="OFLC_0001377201-mRNA-1"/>
    </source>
</evidence>
<reference evidence="3" key="1">
    <citation type="submission" date="2016-06" db="UniProtKB">
        <authorList>
            <consortium name="WormBaseParasite"/>
        </authorList>
    </citation>
    <scope>IDENTIFICATION</scope>
</reference>
<protein>
    <submittedName>
        <fullName evidence="3">SPX domain-containing protein</fullName>
    </submittedName>
</protein>
<sequence>MSRIEFDSYYSVFGEIHFKDNLKFYVKLLSKELAILQQKNLKYEKVKEADDKVNKGLLRQV</sequence>
<evidence type="ECO:0000313" key="1">
    <source>
        <dbReference type="EMBL" id="VDP14612.1"/>
    </source>
</evidence>
<dbReference type="Proteomes" id="UP000267606">
    <property type="component" value="Unassembled WGS sequence"/>
</dbReference>
<dbReference type="WBParaSite" id="OFLC_0001377201-mRNA-1">
    <property type="protein sequence ID" value="OFLC_0001377201-mRNA-1"/>
    <property type="gene ID" value="OFLC_0001377201"/>
</dbReference>
<name>A0A183I209_9BILA</name>
<evidence type="ECO:0000313" key="2">
    <source>
        <dbReference type="Proteomes" id="UP000267606"/>
    </source>
</evidence>
<keyword evidence="2" id="KW-1185">Reference proteome</keyword>
<organism evidence="3">
    <name type="scientific">Onchocerca flexuosa</name>
    <dbReference type="NCBI Taxonomy" id="387005"/>
    <lineage>
        <taxon>Eukaryota</taxon>
        <taxon>Metazoa</taxon>
        <taxon>Ecdysozoa</taxon>
        <taxon>Nematoda</taxon>
        <taxon>Chromadorea</taxon>
        <taxon>Rhabditida</taxon>
        <taxon>Spirurina</taxon>
        <taxon>Spiruromorpha</taxon>
        <taxon>Filarioidea</taxon>
        <taxon>Onchocercidae</taxon>
        <taxon>Onchocerca</taxon>
    </lineage>
</organism>
<dbReference type="AlphaFoldDB" id="A0A183I209"/>
<accession>A0A183I209</accession>
<reference evidence="1 2" key="2">
    <citation type="submission" date="2018-11" db="EMBL/GenBank/DDBJ databases">
        <authorList>
            <consortium name="Pathogen Informatics"/>
        </authorList>
    </citation>
    <scope>NUCLEOTIDE SEQUENCE [LARGE SCALE GENOMIC DNA]</scope>
</reference>